<keyword evidence="1" id="KW-0812">Transmembrane</keyword>
<feature type="transmembrane region" description="Helical" evidence="1">
    <location>
        <begin position="123"/>
        <end position="141"/>
    </location>
</feature>
<name>A0ABW4U300_9SPHN</name>
<dbReference type="PANTHER" id="PTHR37488">
    <property type="entry name" value="DUF1275 DOMAIN-CONTAINING PROTEIN"/>
    <property type="match status" value="1"/>
</dbReference>
<keyword evidence="1" id="KW-1133">Transmembrane helix</keyword>
<gene>
    <name evidence="2" type="ORF">ACFSGX_15235</name>
</gene>
<evidence type="ECO:0000313" key="3">
    <source>
        <dbReference type="Proteomes" id="UP001597400"/>
    </source>
</evidence>
<dbReference type="Proteomes" id="UP001597400">
    <property type="component" value="Unassembled WGS sequence"/>
</dbReference>
<dbReference type="EMBL" id="JBHUGS010000005">
    <property type="protein sequence ID" value="MFD1952126.1"/>
    <property type="molecule type" value="Genomic_DNA"/>
</dbReference>
<dbReference type="Pfam" id="PF06912">
    <property type="entry name" value="DUF1275"/>
    <property type="match status" value="1"/>
</dbReference>
<feature type="transmembrane region" description="Helical" evidence="1">
    <location>
        <begin position="12"/>
        <end position="38"/>
    </location>
</feature>
<feature type="transmembrane region" description="Helical" evidence="1">
    <location>
        <begin position="205"/>
        <end position="225"/>
    </location>
</feature>
<reference evidence="3" key="1">
    <citation type="journal article" date="2019" name="Int. J. Syst. Evol. Microbiol.">
        <title>The Global Catalogue of Microorganisms (GCM) 10K type strain sequencing project: providing services to taxonomists for standard genome sequencing and annotation.</title>
        <authorList>
            <consortium name="The Broad Institute Genomics Platform"/>
            <consortium name="The Broad Institute Genome Sequencing Center for Infectious Disease"/>
            <person name="Wu L."/>
            <person name="Ma J."/>
        </authorList>
    </citation>
    <scope>NUCLEOTIDE SEQUENCE [LARGE SCALE GENOMIC DNA]</scope>
    <source>
        <strain evidence="3">CGMCC 1.12702</strain>
    </source>
</reference>
<dbReference type="PANTHER" id="PTHR37488:SF2">
    <property type="entry name" value="DUF1275 DOMAIN-CONTAINING PROTEIN"/>
    <property type="match status" value="1"/>
</dbReference>
<proteinExistence type="predicted"/>
<accession>A0ABW4U300</accession>
<keyword evidence="1" id="KW-0472">Membrane</keyword>
<organism evidence="2 3">
    <name type="scientific">Sphingomonas arantia</name>
    <dbReference type="NCBI Taxonomy" id="1460676"/>
    <lineage>
        <taxon>Bacteria</taxon>
        <taxon>Pseudomonadati</taxon>
        <taxon>Pseudomonadota</taxon>
        <taxon>Alphaproteobacteria</taxon>
        <taxon>Sphingomonadales</taxon>
        <taxon>Sphingomonadaceae</taxon>
        <taxon>Sphingomonas</taxon>
    </lineage>
</organism>
<sequence length="233" mass="23370">MSAAPPPFDPRVPLMLTLSVATGLVDAISVLGLGKVFTANMTGNVVFLGFATAGTPNFHAPSYVVAIGAFLIGALAAGRTGRAHADKPLRRWLLVAALVEAGLLWIAAAVATGFDVAAQSPDGRLYAIIALTAVTMGFRNATIRQLKIPDLTTTVLTLTLTGLAADSSLAGGGNPNIGRRVASVAAIFVGAVIGAVIVSRWGLSAALAVAGGLVLAGTIACALHPRSAEPVGG</sequence>
<dbReference type="InterPro" id="IPR010699">
    <property type="entry name" value="DUF1275"/>
</dbReference>
<evidence type="ECO:0000313" key="2">
    <source>
        <dbReference type="EMBL" id="MFD1952126.1"/>
    </source>
</evidence>
<feature type="transmembrane region" description="Helical" evidence="1">
    <location>
        <begin position="177"/>
        <end position="198"/>
    </location>
</feature>
<keyword evidence="3" id="KW-1185">Reference proteome</keyword>
<protein>
    <submittedName>
        <fullName evidence="2">YoaK family protein</fullName>
    </submittedName>
</protein>
<feature type="transmembrane region" description="Helical" evidence="1">
    <location>
        <begin position="89"/>
        <end position="111"/>
    </location>
</feature>
<evidence type="ECO:0000256" key="1">
    <source>
        <dbReference type="SAM" id="Phobius"/>
    </source>
</evidence>
<feature type="transmembrane region" description="Helical" evidence="1">
    <location>
        <begin position="58"/>
        <end position="77"/>
    </location>
</feature>
<comment type="caution">
    <text evidence="2">The sequence shown here is derived from an EMBL/GenBank/DDBJ whole genome shotgun (WGS) entry which is preliminary data.</text>
</comment>
<dbReference type="RefSeq" id="WP_380931185.1">
    <property type="nucleotide sequence ID" value="NZ_JBHUGS010000005.1"/>
</dbReference>